<dbReference type="PROSITE" id="PS50050">
    <property type="entry name" value="TNFR_NGFR_2"/>
    <property type="match status" value="3"/>
</dbReference>
<dbReference type="PANTHER" id="PTHR24416:SF617">
    <property type="entry name" value="RET ONCOGENE, ISOFORM A"/>
    <property type="match status" value="1"/>
</dbReference>
<feature type="disulfide bond" evidence="3">
    <location>
        <begin position="830"/>
        <end position="843"/>
    </location>
</feature>
<dbReference type="PRINTS" id="PR00109">
    <property type="entry name" value="TYRKINASE"/>
</dbReference>
<evidence type="ECO:0000256" key="2">
    <source>
        <dbReference type="ARBA" id="ARBA00051243"/>
    </source>
</evidence>
<evidence type="ECO:0000256" key="6">
    <source>
        <dbReference type="SAM" id="Phobius"/>
    </source>
</evidence>
<keyword evidence="6" id="KW-0812">Transmembrane</keyword>
<feature type="domain" description="TNFR-Cys" evidence="8">
    <location>
        <begin position="808"/>
        <end position="851"/>
    </location>
</feature>
<feature type="repeat" description="TNFR-Cys" evidence="3">
    <location>
        <begin position="597"/>
        <end position="635"/>
    </location>
</feature>
<dbReference type="Gene3D" id="1.10.510.10">
    <property type="entry name" value="Transferase(Phosphotransferase) domain 1"/>
    <property type="match status" value="1"/>
</dbReference>
<dbReference type="OrthoDB" id="4062651at2759"/>
<dbReference type="SMART" id="SM00208">
    <property type="entry name" value="TNFR"/>
    <property type="match status" value="4"/>
</dbReference>
<dbReference type="Gene3D" id="2.160.20.10">
    <property type="entry name" value="Single-stranded right-handed beta-helix, Pectin lyase-like"/>
    <property type="match status" value="2"/>
</dbReference>
<comment type="catalytic activity">
    <reaction evidence="2">
        <text>L-tyrosyl-[protein] + ATP = O-phospho-L-tyrosyl-[protein] + ADP + H(+)</text>
        <dbReference type="Rhea" id="RHEA:10596"/>
        <dbReference type="Rhea" id="RHEA-COMP:10136"/>
        <dbReference type="Rhea" id="RHEA-COMP:20101"/>
        <dbReference type="ChEBI" id="CHEBI:15378"/>
        <dbReference type="ChEBI" id="CHEBI:30616"/>
        <dbReference type="ChEBI" id="CHEBI:46858"/>
        <dbReference type="ChEBI" id="CHEBI:61978"/>
        <dbReference type="ChEBI" id="CHEBI:456216"/>
        <dbReference type="EC" id="2.7.10.1"/>
    </reaction>
</comment>
<dbReference type="InterPro" id="IPR000742">
    <property type="entry name" value="EGF"/>
</dbReference>
<dbReference type="GO" id="GO:0043235">
    <property type="term" value="C:receptor complex"/>
    <property type="evidence" value="ECO:0007669"/>
    <property type="project" value="TreeGrafter"/>
</dbReference>
<dbReference type="SMART" id="SM00219">
    <property type="entry name" value="TyrKc"/>
    <property type="match status" value="1"/>
</dbReference>
<evidence type="ECO:0000313" key="10">
    <source>
        <dbReference type="Proteomes" id="UP000054560"/>
    </source>
</evidence>
<dbReference type="InterPro" id="IPR020635">
    <property type="entry name" value="Tyr_kinase_cat_dom"/>
</dbReference>
<dbReference type="InterPro" id="IPR006626">
    <property type="entry name" value="PbH1"/>
</dbReference>
<keyword evidence="6" id="KW-1133">Transmembrane helix</keyword>
<dbReference type="SMART" id="SM00181">
    <property type="entry name" value="EGF"/>
    <property type="match status" value="3"/>
</dbReference>
<keyword evidence="9" id="KW-0808">Transferase</keyword>
<keyword evidence="6" id="KW-0472">Membrane</keyword>
<dbReference type="PROSITE" id="PS50011">
    <property type="entry name" value="PROTEIN_KINASE_DOM"/>
    <property type="match status" value="1"/>
</dbReference>
<dbReference type="Pfam" id="PF07714">
    <property type="entry name" value="PK_Tyr_Ser-Thr"/>
    <property type="match status" value="1"/>
</dbReference>
<dbReference type="InterPro" id="IPR017441">
    <property type="entry name" value="Protein_kinase_ATP_BS"/>
</dbReference>
<evidence type="ECO:0000259" key="8">
    <source>
        <dbReference type="PROSITE" id="PS50050"/>
    </source>
</evidence>
<evidence type="ECO:0000256" key="3">
    <source>
        <dbReference type="PROSITE-ProRule" id="PRU00206"/>
    </source>
</evidence>
<evidence type="ECO:0000256" key="4">
    <source>
        <dbReference type="PROSITE-ProRule" id="PRU10141"/>
    </source>
</evidence>
<dbReference type="InterPro" id="IPR001245">
    <property type="entry name" value="Ser-Thr/Tyr_kinase_cat_dom"/>
</dbReference>
<feature type="compositionally biased region" description="Basic and acidic residues" evidence="5">
    <location>
        <begin position="1341"/>
        <end position="1362"/>
    </location>
</feature>
<feature type="repeat" description="TNFR-Cys" evidence="3">
    <location>
        <begin position="679"/>
        <end position="718"/>
    </location>
</feature>
<comment type="caution">
    <text evidence="3">Lacks conserved residue(s) required for the propagation of feature annotation.</text>
</comment>
<keyword evidence="3" id="KW-1015">Disulfide bond</keyword>
<feature type="region of interest" description="Disordered" evidence="5">
    <location>
        <begin position="1334"/>
        <end position="1370"/>
    </location>
</feature>
<proteinExistence type="predicted"/>
<reference evidence="9 10" key="1">
    <citation type="submission" date="2011-02" db="EMBL/GenBank/DDBJ databases">
        <title>The Genome Sequence of Sphaeroforma arctica JP610.</title>
        <authorList>
            <consortium name="The Broad Institute Genome Sequencing Platform"/>
            <person name="Russ C."/>
            <person name="Cuomo C."/>
            <person name="Young S.K."/>
            <person name="Zeng Q."/>
            <person name="Gargeya S."/>
            <person name="Alvarado L."/>
            <person name="Berlin A."/>
            <person name="Chapman S.B."/>
            <person name="Chen Z."/>
            <person name="Freedman E."/>
            <person name="Gellesch M."/>
            <person name="Goldberg J."/>
            <person name="Griggs A."/>
            <person name="Gujja S."/>
            <person name="Heilman E."/>
            <person name="Heiman D."/>
            <person name="Howarth C."/>
            <person name="Mehta T."/>
            <person name="Neiman D."/>
            <person name="Pearson M."/>
            <person name="Roberts A."/>
            <person name="Saif S."/>
            <person name="Shea T."/>
            <person name="Shenoy N."/>
            <person name="Sisk P."/>
            <person name="Stolte C."/>
            <person name="Sykes S."/>
            <person name="White J."/>
            <person name="Yandava C."/>
            <person name="Burger G."/>
            <person name="Gray M.W."/>
            <person name="Holland P.W.H."/>
            <person name="King N."/>
            <person name="Lang F.B.F."/>
            <person name="Roger A.J."/>
            <person name="Ruiz-Trillo I."/>
            <person name="Haas B."/>
            <person name="Nusbaum C."/>
            <person name="Birren B."/>
        </authorList>
    </citation>
    <scope>NUCLEOTIDE SEQUENCE [LARGE SCALE GENOMIC DNA]</scope>
    <source>
        <strain evidence="9 10">JP610</strain>
    </source>
</reference>
<dbReference type="InterPro" id="IPR011009">
    <property type="entry name" value="Kinase-like_dom_sf"/>
</dbReference>
<feature type="domain" description="Protein kinase" evidence="7">
    <location>
        <begin position="1041"/>
        <end position="1323"/>
    </location>
</feature>
<dbReference type="GO" id="GO:0007169">
    <property type="term" value="P:cell surface receptor protein tyrosine kinase signaling pathway"/>
    <property type="evidence" value="ECO:0007669"/>
    <property type="project" value="TreeGrafter"/>
</dbReference>
<dbReference type="eggNOG" id="KOG0200">
    <property type="taxonomic scope" value="Eukaryota"/>
</dbReference>
<dbReference type="PANTHER" id="PTHR24416">
    <property type="entry name" value="TYROSINE-PROTEIN KINASE RECEPTOR"/>
    <property type="match status" value="1"/>
</dbReference>
<dbReference type="Gene3D" id="2.10.50.10">
    <property type="entry name" value="Tumor Necrosis Factor Receptor, subunit A, domain 2"/>
    <property type="match status" value="1"/>
</dbReference>
<dbReference type="PROSITE" id="PS00109">
    <property type="entry name" value="PROTEIN_KINASE_TYR"/>
    <property type="match status" value="1"/>
</dbReference>
<dbReference type="InterPro" id="IPR000719">
    <property type="entry name" value="Prot_kinase_dom"/>
</dbReference>
<feature type="domain" description="TNFR-Cys" evidence="8">
    <location>
        <begin position="679"/>
        <end position="718"/>
    </location>
</feature>
<dbReference type="SUPFAM" id="SSF56112">
    <property type="entry name" value="Protein kinase-like (PK-like)"/>
    <property type="match status" value="1"/>
</dbReference>
<evidence type="ECO:0000313" key="9">
    <source>
        <dbReference type="EMBL" id="KNC84970.1"/>
    </source>
</evidence>
<dbReference type="InterPro" id="IPR050122">
    <property type="entry name" value="RTK"/>
</dbReference>
<dbReference type="GO" id="GO:0005886">
    <property type="term" value="C:plasma membrane"/>
    <property type="evidence" value="ECO:0007669"/>
    <property type="project" value="TreeGrafter"/>
</dbReference>
<dbReference type="STRING" id="667725.A0A0L0G7J4"/>
<keyword evidence="4" id="KW-0547">Nucleotide-binding</keyword>
<dbReference type="CDD" id="cd00192">
    <property type="entry name" value="PTKc"/>
    <property type="match status" value="1"/>
</dbReference>
<keyword evidence="9" id="KW-0418">Kinase</keyword>
<keyword evidence="10" id="KW-1185">Reference proteome</keyword>
<organism evidence="9 10">
    <name type="scientific">Sphaeroforma arctica JP610</name>
    <dbReference type="NCBI Taxonomy" id="667725"/>
    <lineage>
        <taxon>Eukaryota</taxon>
        <taxon>Ichthyosporea</taxon>
        <taxon>Ichthyophonida</taxon>
        <taxon>Sphaeroforma</taxon>
    </lineage>
</organism>
<dbReference type="InterPro" id="IPR012334">
    <property type="entry name" value="Pectin_lyas_fold"/>
</dbReference>
<sequence length="1469" mass="157049">MATFAADAPIEMTLVQSISLANTIKNSATQLVFDINACADVVVSCNPELAGMEAFDLRGPDPDTSPNINSVKFEGFTVDSCTGRGIEIHATTSTVNDMTVTNCGSTSAEQSGAGISIDGASTYVSNSRFINNTLNYNVATAFGGGLYMGSMENATVTGCYFENNEASSGGALCGDSTYLVENSTFVNNRCFKNGCALLAQVRLEVVNSTLDGNSQVDAPGVSLGAGIFSRGDLTIRDSVMTNHFGGVGGCFFINDDTSVGRFYNTVFDSNMAVELAGVGNSNGALEFYNCTMTNNFCDFSSAVYSQADVSLEDCTVSDNTGIIMGAVTADLGVLTVDRCLFENNIASEAAALNTYNSGMFIRNSTFRNNKALVDWWEWEDLLKDPSGLQPGKSGVFSSVGKAEIENCLFENNEAEFDGGVARANTVVMTNVTARNNRAGQSGGVIMTFEKGEVITVRDSFIVDNSATTGGAFYSAFSNVVIENSQVVGNSAVLEGGAVWASQSATVTNSTFSCNQAKTGAAVTVKGVVVEVVPEDYQLTFMNNAGKTCTALFVGDGLICIENIANTCECEWAQQHIEDSCGANGVCQSTDSGAISCDCGEGEFYNGEMCLECSTCGLAASDATNGTCTATRDTLCVCDSGFTGPTCDTPCQLPANCTEGDASTCEFDKTNFGYKAICTTCDEGFFLNEDQSCIRCATCGDEGVPAEGGECSVTTNTVCTCPLGKTGLDCLEECIIPVGCTSVLTATASKCQFSIDNFSQGIECLNCAKDYYLDADIKQCVPITVCDEESYISKASTENSDRECTPYTVCAADEYESVEPKAREDRVCTSCSSTEFCTTVTSQCSATSDAVCSSCQSGKIGQACQGNSVVLTVDADADTWSDEDGEQLAIDTALSLGVPIGDVVYLGFTPGSVNAEMQFTDAASASLDNTLANGGQLPVDVTSVQQADGEPVAVGSEGSSLSTGLIVAIVLVSLFALAAVCAAVYFVWSRSRIIEQQRQKTVDEIVTDIRKQYKWLDHNDPTAQTKLDSVGREAGWLPRNQFALLDVLGKGAFGQVCRGVVFVEGTAVVCAIKQLLQNGDEAEFQKASDDFLREAQLLKGLDHRNVVRMIGVSMDEEMEGMDEAPSIYMLLEYMDLGDLKGYMQKRGENIDIGERLWFTREVSAGFAYLATIPVVHRDIAARNVLLRTNPHEGGYPYAKISDMGLARLTAGSQQNYVKQSEGGILPVRWMAPETLSANGVYTEASDVWGFAVCVWEVFADGAIPYDFCDNAEFIAIQRHASLRLNKPDTCPDHAYDTMLRCWQTQSEDRPKFSELAEIFDRLFFEQCPNYKDVEEFDENSEDGSHMDEVSEFNHKSTKDKEKLPAASSAYSELTAPNALDVTIDINERNNYDSVEPSKGNSNAQDAADRSNYDTLDSSPASGKAAKKTLKVTAHDLYVEVQQASVESPVTIDSATPIDSSVNLVTGEHTV</sequence>
<comment type="subcellular location">
    <subcellularLocation>
        <location evidence="1">Membrane</location>
        <topology evidence="1">Single-pass membrane protein</topology>
    </subcellularLocation>
</comment>
<dbReference type="Proteomes" id="UP000054560">
    <property type="component" value="Unassembled WGS sequence"/>
</dbReference>
<dbReference type="InterPro" id="IPR008266">
    <property type="entry name" value="Tyr_kinase_AS"/>
</dbReference>
<feature type="repeat" description="TNFR-Cys" evidence="3">
    <location>
        <begin position="808"/>
        <end position="851"/>
    </location>
</feature>
<evidence type="ECO:0000259" key="7">
    <source>
        <dbReference type="PROSITE" id="PS50011"/>
    </source>
</evidence>
<feature type="region of interest" description="Disordered" evidence="5">
    <location>
        <begin position="1387"/>
        <end position="1421"/>
    </location>
</feature>
<accession>A0A0L0G7J4</accession>
<dbReference type="GeneID" id="25903329"/>
<dbReference type="SMART" id="SM00710">
    <property type="entry name" value="PbH1"/>
    <property type="match status" value="9"/>
</dbReference>
<feature type="binding site" evidence="4">
    <location>
        <position position="1072"/>
    </location>
    <ligand>
        <name>ATP</name>
        <dbReference type="ChEBI" id="CHEBI:30616"/>
    </ligand>
</feature>
<keyword evidence="4" id="KW-0067">ATP-binding</keyword>
<name>A0A0L0G7J4_9EUKA</name>
<dbReference type="GO" id="GO:0004714">
    <property type="term" value="F:transmembrane receptor protein tyrosine kinase activity"/>
    <property type="evidence" value="ECO:0007669"/>
    <property type="project" value="UniProtKB-EC"/>
</dbReference>
<dbReference type="SUPFAM" id="SSF51126">
    <property type="entry name" value="Pectin lyase-like"/>
    <property type="match status" value="2"/>
</dbReference>
<feature type="transmembrane region" description="Helical" evidence="6">
    <location>
        <begin position="964"/>
        <end position="987"/>
    </location>
</feature>
<dbReference type="InterPro" id="IPR001368">
    <property type="entry name" value="TNFR/NGFR_Cys_rich_reg"/>
</dbReference>
<dbReference type="PROSITE" id="PS00107">
    <property type="entry name" value="PROTEIN_KINASE_ATP"/>
    <property type="match status" value="1"/>
</dbReference>
<gene>
    <name evidence="9" type="ORF">SARC_02825</name>
</gene>
<dbReference type="GO" id="GO:0005524">
    <property type="term" value="F:ATP binding"/>
    <property type="evidence" value="ECO:0007669"/>
    <property type="project" value="UniProtKB-UniRule"/>
</dbReference>
<dbReference type="InterPro" id="IPR011050">
    <property type="entry name" value="Pectin_lyase_fold/virulence"/>
</dbReference>
<protein>
    <submittedName>
        <fullName evidence="9">TK protein kinase</fullName>
    </submittedName>
</protein>
<dbReference type="EMBL" id="KQ241728">
    <property type="protein sequence ID" value="KNC84970.1"/>
    <property type="molecule type" value="Genomic_DNA"/>
</dbReference>
<feature type="domain" description="TNFR-Cys" evidence="8">
    <location>
        <begin position="597"/>
        <end position="635"/>
    </location>
</feature>
<evidence type="ECO:0000256" key="1">
    <source>
        <dbReference type="ARBA" id="ARBA00004167"/>
    </source>
</evidence>
<dbReference type="RefSeq" id="XP_014158872.1">
    <property type="nucleotide sequence ID" value="XM_014303397.1"/>
</dbReference>
<evidence type="ECO:0000256" key="5">
    <source>
        <dbReference type="SAM" id="MobiDB-lite"/>
    </source>
</evidence>